<dbReference type="Proteomes" id="UP000814033">
    <property type="component" value="Unassembled WGS sequence"/>
</dbReference>
<reference evidence="1" key="2">
    <citation type="journal article" date="2022" name="New Phytol.">
        <title>Evolutionary transition to the ectomycorrhizal habit in the genomes of a hyperdiverse lineage of mushroom-forming fungi.</title>
        <authorList>
            <person name="Looney B."/>
            <person name="Miyauchi S."/>
            <person name="Morin E."/>
            <person name="Drula E."/>
            <person name="Courty P.E."/>
            <person name="Kohler A."/>
            <person name="Kuo A."/>
            <person name="LaButti K."/>
            <person name="Pangilinan J."/>
            <person name="Lipzen A."/>
            <person name="Riley R."/>
            <person name="Andreopoulos W."/>
            <person name="He G."/>
            <person name="Johnson J."/>
            <person name="Nolan M."/>
            <person name="Tritt A."/>
            <person name="Barry K.W."/>
            <person name="Grigoriev I.V."/>
            <person name="Nagy L.G."/>
            <person name="Hibbett D."/>
            <person name="Henrissat B."/>
            <person name="Matheny P.B."/>
            <person name="Labbe J."/>
            <person name="Martin F.M."/>
        </authorList>
    </citation>
    <scope>NUCLEOTIDE SEQUENCE</scope>
    <source>
        <strain evidence="1">FP105234-sp</strain>
    </source>
</reference>
<sequence length="496" mass="55579">MSRQGRRKLGEGLSPLAKPFIPRSSTSQPSPPPALTYALKTESREYLLGISEVIELAIEQDLDRVCIVPSSRYERLLALLCSSYYGTKCVLTPSEKIIFVTVTPESQIPYPHITALAGAPPAAPDADTAELASCHNAPELTMWVGNVPDNVTHGELWQHFSQPPPSHEGRPISKPEIYGGVASIHVLPRERGVFVRFNSEIHLKLAIRRFDGLLLRPGDPLYPGLRCRRRKETDYLPAGVAGPDGKVKYGQLVEKSKSARIVVKRTIQEPYLKQYSECMNQSFPRRYFVMQAQNEYDISLSIKRGVWTTQKNNEAILEQAYRTSTDVFLVFSVIKSGEFCGYGRMAGPILIDRNTSSGWEPGSLHSVSETPNEEDQSPSPSVSHLPNTDHDQEPKARQFSIHWLRFERLPFFRVRHLRNPWNLDREVKVSRDGTEIEPSVGEQLLDEWNLYHTPQEGGGTVYSASAPSQPLPGCDPSSSATQYDNDEGADEVKIRQ</sequence>
<evidence type="ECO:0000313" key="1">
    <source>
        <dbReference type="EMBL" id="KAI0045768.1"/>
    </source>
</evidence>
<evidence type="ECO:0000313" key="2">
    <source>
        <dbReference type="Proteomes" id="UP000814033"/>
    </source>
</evidence>
<name>A0ACB8RNT2_9AGAM</name>
<organism evidence="1 2">
    <name type="scientific">Auriscalpium vulgare</name>
    <dbReference type="NCBI Taxonomy" id="40419"/>
    <lineage>
        <taxon>Eukaryota</taxon>
        <taxon>Fungi</taxon>
        <taxon>Dikarya</taxon>
        <taxon>Basidiomycota</taxon>
        <taxon>Agaricomycotina</taxon>
        <taxon>Agaricomycetes</taxon>
        <taxon>Russulales</taxon>
        <taxon>Auriscalpiaceae</taxon>
        <taxon>Auriscalpium</taxon>
    </lineage>
</organism>
<accession>A0ACB8RNT2</accession>
<proteinExistence type="predicted"/>
<keyword evidence="2" id="KW-1185">Reference proteome</keyword>
<comment type="caution">
    <text evidence="1">The sequence shown here is derived from an EMBL/GenBank/DDBJ whole genome shotgun (WGS) entry which is preliminary data.</text>
</comment>
<dbReference type="EMBL" id="MU275942">
    <property type="protein sequence ID" value="KAI0045768.1"/>
    <property type="molecule type" value="Genomic_DNA"/>
</dbReference>
<gene>
    <name evidence="1" type="ORF">FA95DRAFT_1607427</name>
</gene>
<protein>
    <submittedName>
        <fullName evidence="1">YTH-domain-containing protein</fullName>
    </submittedName>
</protein>
<reference evidence="1" key="1">
    <citation type="submission" date="2021-02" db="EMBL/GenBank/DDBJ databases">
        <authorList>
            <consortium name="DOE Joint Genome Institute"/>
            <person name="Ahrendt S."/>
            <person name="Looney B.P."/>
            <person name="Miyauchi S."/>
            <person name="Morin E."/>
            <person name="Drula E."/>
            <person name="Courty P.E."/>
            <person name="Chicoki N."/>
            <person name="Fauchery L."/>
            <person name="Kohler A."/>
            <person name="Kuo A."/>
            <person name="Labutti K."/>
            <person name="Pangilinan J."/>
            <person name="Lipzen A."/>
            <person name="Riley R."/>
            <person name="Andreopoulos W."/>
            <person name="He G."/>
            <person name="Johnson J."/>
            <person name="Barry K.W."/>
            <person name="Grigoriev I.V."/>
            <person name="Nagy L."/>
            <person name="Hibbett D."/>
            <person name="Henrissat B."/>
            <person name="Matheny P.B."/>
            <person name="Labbe J."/>
            <person name="Martin F."/>
        </authorList>
    </citation>
    <scope>NUCLEOTIDE SEQUENCE</scope>
    <source>
        <strain evidence="1">FP105234-sp</strain>
    </source>
</reference>